<comment type="caution">
    <text evidence="3">The sequence shown here is derived from an EMBL/GenBank/DDBJ whole genome shotgun (WGS) entry which is preliminary data.</text>
</comment>
<proteinExistence type="predicted"/>
<dbReference type="PROSITE" id="PS50105">
    <property type="entry name" value="SAM_DOMAIN"/>
    <property type="match status" value="1"/>
</dbReference>
<dbReference type="InterPro" id="IPR039144">
    <property type="entry name" value="Aveugle-like_SAM_dom"/>
</dbReference>
<dbReference type="Proteomes" id="UP001642483">
    <property type="component" value="Unassembled WGS sequence"/>
</dbReference>
<dbReference type="SUPFAM" id="SSF47769">
    <property type="entry name" value="SAM/Pointed domain"/>
    <property type="match status" value="1"/>
</dbReference>
<dbReference type="PANTHER" id="PTHR20843:SF0">
    <property type="entry name" value="PROTEIN AVEUGLE"/>
    <property type="match status" value="1"/>
</dbReference>
<dbReference type="PANTHER" id="PTHR20843">
    <property type="entry name" value="STERILE ALPHA MOTIF DOMAIN CONTAINING PROTEIN 10"/>
    <property type="match status" value="1"/>
</dbReference>
<reference evidence="3 4" key="1">
    <citation type="submission" date="2024-02" db="EMBL/GenBank/DDBJ databases">
        <authorList>
            <person name="Daric V."/>
            <person name="Darras S."/>
        </authorList>
    </citation>
    <scope>NUCLEOTIDE SEQUENCE [LARGE SCALE GENOMIC DNA]</scope>
</reference>
<feature type="compositionally biased region" description="Basic residues" evidence="1">
    <location>
        <begin position="1"/>
        <end position="13"/>
    </location>
</feature>
<feature type="domain" description="SAM" evidence="2">
    <location>
        <begin position="108"/>
        <end position="174"/>
    </location>
</feature>
<evidence type="ECO:0000259" key="2">
    <source>
        <dbReference type="PROSITE" id="PS50105"/>
    </source>
</evidence>
<dbReference type="Pfam" id="PF00536">
    <property type="entry name" value="SAM_1"/>
    <property type="match status" value="1"/>
</dbReference>
<evidence type="ECO:0000256" key="1">
    <source>
        <dbReference type="SAM" id="MobiDB-lite"/>
    </source>
</evidence>
<feature type="region of interest" description="Disordered" evidence="1">
    <location>
        <begin position="1"/>
        <end position="65"/>
    </location>
</feature>
<organism evidence="3 4">
    <name type="scientific">Clavelina lepadiformis</name>
    <name type="common">Light-bulb sea squirt</name>
    <name type="synonym">Ascidia lepadiformis</name>
    <dbReference type="NCBI Taxonomy" id="159417"/>
    <lineage>
        <taxon>Eukaryota</taxon>
        <taxon>Metazoa</taxon>
        <taxon>Chordata</taxon>
        <taxon>Tunicata</taxon>
        <taxon>Ascidiacea</taxon>
        <taxon>Aplousobranchia</taxon>
        <taxon>Clavelinidae</taxon>
        <taxon>Clavelina</taxon>
    </lineage>
</organism>
<evidence type="ECO:0000313" key="3">
    <source>
        <dbReference type="EMBL" id="CAK8691464.1"/>
    </source>
</evidence>
<keyword evidence="4" id="KW-1185">Reference proteome</keyword>
<dbReference type="InterPro" id="IPR013761">
    <property type="entry name" value="SAM/pointed_sf"/>
</dbReference>
<accession>A0ABP0GI77</accession>
<name>A0ABP0GI77_CLALP</name>
<dbReference type="SMART" id="SM00454">
    <property type="entry name" value="SAM"/>
    <property type="match status" value="1"/>
</dbReference>
<evidence type="ECO:0000313" key="4">
    <source>
        <dbReference type="Proteomes" id="UP001642483"/>
    </source>
</evidence>
<dbReference type="Gene3D" id="1.10.150.50">
    <property type="entry name" value="Transcription Factor, Ets-1"/>
    <property type="match status" value="1"/>
</dbReference>
<protein>
    <recommendedName>
        <fullName evidence="2">SAM domain-containing protein</fullName>
    </recommendedName>
</protein>
<dbReference type="InterPro" id="IPR052268">
    <property type="entry name" value="SAM_domain-containing_protein"/>
</dbReference>
<gene>
    <name evidence="3" type="ORF">CVLEPA_LOCUS24169</name>
</gene>
<dbReference type="EMBL" id="CAWYQH010000119">
    <property type="protein sequence ID" value="CAK8691464.1"/>
    <property type="molecule type" value="Genomic_DNA"/>
</dbReference>
<dbReference type="InterPro" id="IPR001660">
    <property type="entry name" value="SAM"/>
</dbReference>
<dbReference type="CDD" id="cd09510">
    <property type="entry name" value="SAM_aveugle-like"/>
    <property type="match status" value="1"/>
</dbReference>
<sequence length="192" mass="21621">MQRSKVEHRRHHSASASHILKNFQRTESSDSMLLRGAGTSPENFHAAGGRRRPGSDSDILEAKSSGVSLQHQDSLMLAYHQRPSVIAGHSANTAANVPVRQAKPVYVWTQTEVCKWLKRHIPQTQAHYADLFAHHDITGKTLLMLNDTKLMRMGVSDSGHRHNIQNEILKLQMKNYMQCFKGLQSAGMFDIQ</sequence>